<gene>
    <name evidence="8" type="ORF">METZ01_LOCUS398571</name>
</gene>
<organism evidence="8">
    <name type="scientific">marine metagenome</name>
    <dbReference type="NCBI Taxonomy" id="408172"/>
    <lineage>
        <taxon>unclassified sequences</taxon>
        <taxon>metagenomes</taxon>
        <taxon>ecological metagenomes</taxon>
    </lineage>
</organism>
<dbReference type="GO" id="GO:0043565">
    <property type="term" value="F:sequence-specific DNA binding"/>
    <property type="evidence" value="ECO:0007669"/>
    <property type="project" value="InterPro"/>
</dbReference>
<dbReference type="GO" id="GO:0006355">
    <property type="term" value="P:regulation of DNA-templated transcription"/>
    <property type="evidence" value="ECO:0007669"/>
    <property type="project" value="InterPro"/>
</dbReference>
<dbReference type="PANTHER" id="PTHR32071">
    <property type="entry name" value="TRANSCRIPTIONAL REGULATORY PROTEIN"/>
    <property type="match status" value="1"/>
</dbReference>
<dbReference type="PROSITE" id="PS00688">
    <property type="entry name" value="SIGMA54_INTERACT_3"/>
    <property type="match status" value="1"/>
</dbReference>
<feature type="domain" description="Sigma-54 factor interaction" evidence="7">
    <location>
        <begin position="1"/>
        <end position="115"/>
    </location>
</feature>
<dbReference type="InterPro" id="IPR009057">
    <property type="entry name" value="Homeodomain-like_sf"/>
</dbReference>
<accession>A0A382VGW3</accession>
<keyword evidence="1" id="KW-0547">Nucleotide-binding</keyword>
<dbReference type="SUPFAM" id="SSF46689">
    <property type="entry name" value="Homeodomain-like"/>
    <property type="match status" value="1"/>
</dbReference>
<dbReference type="Gene3D" id="3.40.50.300">
    <property type="entry name" value="P-loop containing nucleotide triphosphate hydrolases"/>
    <property type="match status" value="1"/>
</dbReference>
<dbReference type="PRINTS" id="PR01590">
    <property type="entry name" value="HTHFIS"/>
</dbReference>
<dbReference type="Gene3D" id="1.10.10.60">
    <property type="entry name" value="Homeodomain-like"/>
    <property type="match status" value="1"/>
</dbReference>
<dbReference type="InterPro" id="IPR002197">
    <property type="entry name" value="HTH_Fis"/>
</dbReference>
<dbReference type="InterPro" id="IPR025944">
    <property type="entry name" value="Sigma_54_int_dom_CS"/>
</dbReference>
<keyword evidence="5" id="KW-0010">Activator</keyword>
<dbReference type="AlphaFoldDB" id="A0A382VGW3"/>
<evidence type="ECO:0000256" key="2">
    <source>
        <dbReference type="ARBA" id="ARBA00022840"/>
    </source>
</evidence>
<protein>
    <recommendedName>
        <fullName evidence="7">Sigma-54 factor interaction domain-containing protein</fullName>
    </recommendedName>
</protein>
<dbReference type="Pfam" id="PF02954">
    <property type="entry name" value="HTH_8"/>
    <property type="match status" value="1"/>
</dbReference>
<dbReference type="GO" id="GO:0005524">
    <property type="term" value="F:ATP binding"/>
    <property type="evidence" value="ECO:0007669"/>
    <property type="project" value="UniProtKB-KW"/>
</dbReference>
<evidence type="ECO:0000256" key="3">
    <source>
        <dbReference type="ARBA" id="ARBA00023015"/>
    </source>
</evidence>
<dbReference type="PROSITE" id="PS50045">
    <property type="entry name" value="SIGMA54_INTERACT_4"/>
    <property type="match status" value="1"/>
</dbReference>
<dbReference type="Pfam" id="PF25601">
    <property type="entry name" value="AAA_lid_14"/>
    <property type="match status" value="1"/>
</dbReference>
<evidence type="ECO:0000259" key="7">
    <source>
        <dbReference type="PROSITE" id="PS50045"/>
    </source>
</evidence>
<evidence type="ECO:0000313" key="8">
    <source>
        <dbReference type="EMBL" id="SVD45717.1"/>
    </source>
</evidence>
<dbReference type="InterPro" id="IPR058031">
    <property type="entry name" value="AAA_lid_NorR"/>
</dbReference>
<dbReference type="Pfam" id="PF00158">
    <property type="entry name" value="Sigma54_activat"/>
    <property type="match status" value="1"/>
</dbReference>
<name>A0A382VGW3_9ZZZZ</name>
<reference evidence="8" key="1">
    <citation type="submission" date="2018-05" db="EMBL/GenBank/DDBJ databases">
        <authorList>
            <person name="Lanie J.A."/>
            <person name="Ng W.-L."/>
            <person name="Kazmierczak K.M."/>
            <person name="Andrzejewski T.M."/>
            <person name="Davidsen T.M."/>
            <person name="Wayne K.J."/>
            <person name="Tettelin H."/>
            <person name="Glass J.I."/>
            <person name="Rusch D."/>
            <person name="Podicherti R."/>
            <person name="Tsui H.-C.T."/>
            <person name="Winkler M.E."/>
        </authorList>
    </citation>
    <scope>NUCLEOTIDE SEQUENCE</scope>
</reference>
<evidence type="ECO:0000256" key="1">
    <source>
        <dbReference type="ARBA" id="ARBA00022741"/>
    </source>
</evidence>
<dbReference type="Gene3D" id="1.10.8.60">
    <property type="match status" value="1"/>
</dbReference>
<dbReference type="SUPFAM" id="SSF52540">
    <property type="entry name" value="P-loop containing nucleoside triphosphate hydrolases"/>
    <property type="match status" value="1"/>
</dbReference>
<keyword evidence="4" id="KW-0238">DNA-binding</keyword>
<dbReference type="FunFam" id="1.10.8.60:FF:000014">
    <property type="entry name" value="DNA-binding transcriptional regulator NtrC"/>
    <property type="match status" value="1"/>
</dbReference>
<keyword evidence="2" id="KW-0067">ATP-binding</keyword>
<dbReference type="InterPro" id="IPR002078">
    <property type="entry name" value="Sigma_54_int"/>
</dbReference>
<dbReference type="EMBL" id="UINC01151860">
    <property type="protein sequence ID" value="SVD45717.1"/>
    <property type="molecule type" value="Genomic_DNA"/>
</dbReference>
<sequence length="208" mass="23272">VLQEKEFDRVGGETTLRADVRVVAATNRSLKGMVSEGTFREDLYYRLEVIPLHLPPLRARKEDIPLLVEHFLVKKSREINVPLRRLTPEALHILCDYPWPGNVRELENIVERTIVLSDGETIGPADLPFDGNSEVGTSEDGIDGFAPSAEAGHAPMTEQLEGLERELITRAMQQARGVKTQAAELLGIKTSALYYKLEKYGVEYAEET</sequence>
<evidence type="ECO:0000256" key="4">
    <source>
        <dbReference type="ARBA" id="ARBA00023125"/>
    </source>
</evidence>
<evidence type="ECO:0000256" key="5">
    <source>
        <dbReference type="ARBA" id="ARBA00023159"/>
    </source>
</evidence>
<evidence type="ECO:0000256" key="6">
    <source>
        <dbReference type="ARBA" id="ARBA00023163"/>
    </source>
</evidence>
<keyword evidence="3" id="KW-0805">Transcription regulation</keyword>
<feature type="non-terminal residue" evidence="8">
    <location>
        <position position="1"/>
    </location>
</feature>
<proteinExistence type="predicted"/>
<dbReference type="InterPro" id="IPR027417">
    <property type="entry name" value="P-loop_NTPase"/>
</dbReference>
<keyword evidence="6" id="KW-0804">Transcription</keyword>